<dbReference type="Pfam" id="PF26363">
    <property type="entry name" value="Phospholipase-like"/>
    <property type="match status" value="1"/>
</dbReference>
<dbReference type="EMBL" id="CP015518">
    <property type="protein sequence ID" value="APG25573.1"/>
    <property type="molecule type" value="Genomic_DNA"/>
</dbReference>
<evidence type="ECO:0008006" key="3">
    <source>
        <dbReference type="Google" id="ProtNLM"/>
    </source>
</evidence>
<gene>
    <name evidence="1" type="ORF">A7E75_11505</name>
</gene>
<dbReference type="Gene3D" id="3.40.50.1820">
    <property type="entry name" value="alpha/beta hydrolase"/>
    <property type="match status" value="1"/>
</dbReference>
<accession>A0A1L3GHZ8</accession>
<dbReference type="Proteomes" id="UP000182264">
    <property type="component" value="Chromosome"/>
</dbReference>
<dbReference type="KEGG" id="pace:A6070_05520"/>
<proteinExistence type="predicted"/>
<reference evidence="1 2" key="1">
    <citation type="journal article" date="2017" name="Genome Announc.">
        <title>Complete Genome Sequences of Two Acetylene-Fermenting Pelobacter acetylenicus Strains.</title>
        <authorList>
            <person name="Sutton J.M."/>
            <person name="Baesman S.M."/>
            <person name="Fierst J.L."/>
            <person name="Poret-Peterson A.T."/>
            <person name="Oremland R.S."/>
            <person name="Dunlap D.S."/>
            <person name="Akob D.M."/>
        </authorList>
    </citation>
    <scope>NUCLEOTIDE SEQUENCE [LARGE SCALE GENOMIC DNA]</scope>
    <source>
        <strain evidence="1 2">DSM 3247</strain>
    </source>
</reference>
<dbReference type="AlphaFoldDB" id="A0A1L3GHZ8"/>
<protein>
    <recommendedName>
        <fullName evidence="3">Fungal lipase-like domain-containing protein</fullName>
    </recommendedName>
</protein>
<evidence type="ECO:0000313" key="1">
    <source>
        <dbReference type="EMBL" id="APG25573.1"/>
    </source>
</evidence>
<dbReference type="SUPFAM" id="SSF53474">
    <property type="entry name" value="alpha/beta-Hydrolases"/>
    <property type="match status" value="1"/>
</dbReference>
<dbReference type="InterPro" id="IPR029058">
    <property type="entry name" value="AB_hydrolase_fold"/>
</dbReference>
<dbReference type="RefSeq" id="WP_072287414.1">
    <property type="nucleotide sequence ID" value="NZ_CP015455.1"/>
</dbReference>
<dbReference type="OrthoDB" id="5319010at2"/>
<name>A0A1L3GHZ8_SYNAC</name>
<evidence type="ECO:0000313" key="2">
    <source>
        <dbReference type="Proteomes" id="UP000182264"/>
    </source>
</evidence>
<dbReference type="STRING" id="29542.A6070_05520"/>
<sequence>MLNDKQTITDMGMLADIAYSEYGGTFINYGEVISTVEDRSLALNFSYTVKDYISHWTDMQAILLEKNDSGGNPTGEYVIAFRGTEPNSDRDWISNGLTGLANFNPQAIAGKAFVQEMMAKHSIATNKLTLTGHSLGGIITQAVGADLHIQGYSFNPYGANLLSSLPPMPLS</sequence>
<keyword evidence="2" id="KW-1185">Reference proteome</keyword>
<organism evidence="1 2">
    <name type="scientific">Syntrophotalea acetylenica</name>
    <name type="common">Pelobacter acetylenicus</name>
    <dbReference type="NCBI Taxonomy" id="29542"/>
    <lineage>
        <taxon>Bacteria</taxon>
        <taxon>Pseudomonadati</taxon>
        <taxon>Thermodesulfobacteriota</taxon>
        <taxon>Desulfuromonadia</taxon>
        <taxon>Desulfuromonadales</taxon>
        <taxon>Syntrophotaleaceae</taxon>
        <taxon>Syntrophotalea</taxon>
    </lineage>
</organism>